<keyword evidence="2" id="KW-1185">Reference proteome</keyword>
<dbReference type="CDD" id="cd00754">
    <property type="entry name" value="Ubl_MoaD"/>
    <property type="match status" value="1"/>
</dbReference>
<evidence type="ECO:0000313" key="2">
    <source>
        <dbReference type="Proteomes" id="UP000829998"/>
    </source>
</evidence>
<dbReference type="Gene3D" id="3.10.20.30">
    <property type="match status" value="1"/>
</dbReference>
<organism evidence="1 2">
    <name type="scientific">Flavobacterium humidisoli</name>
    <dbReference type="NCBI Taxonomy" id="2937442"/>
    <lineage>
        <taxon>Bacteria</taxon>
        <taxon>Pseudomonadati</taxon>
        <taxon>Bacteroidota</taxon>
        <taxon>Flavobacteriia</taxon>
        <taxon>Flavobacteriales</taxon>
        <taxon>Flavobacteriaceae</taxon>
        <taxon>Flavobacterium</taxon>
    </lineage>
</organism>
<accession>A0ABY4LSX4</accession>
<dbReference type="RefSeq" id="WP_248727576.1">
    <property type="nucleotide sequence ID" value="NZ_CP096829.1"/>
</dbReference>
<name>A0ABY4LSX4_9FLAO</name>
<dbReference type="Proteomes" id="UP000829998">
    <property type="component" value="Chromosome"/>
</dbReference>
<evidence type="ECO:0000313" key="1">
    <source>
        <dbReference type="EMBL" id="UPZ15329.1"/>
    </source>
</evidence>
<proteinExistence type="predicted"/>
<reference evidence="1 2" key="1">
    <citation type="submission" date="2022-04" db="EMBL/GenBank/DDBJ databases">
        <authorList>
            <person name="Ra J.-S."/>
            <person name="Kim S.-B."/>
        </authorList>
    </citation>
    <scope>NUCLEOTIDE SEQUENCE [LARGE SCALE GENOMIC DNA]</scope>
    <source>
        <strain evidence="1 2">MMS21-Er5</strain>
    </source>
</reference>
<dbReference type="InterPro" id="IPR003749">
    <property type="entry name" value="ThiS/MoaD-like"/>
</dbReference>
<dbReference type="EMBL" id="CP096829">
    <property type="protein sequence ID" value="UPZ15329.1"/>
    <property type="molecule type" value="Genomic_DNA"/>
</dbReference>
<gene>
    <name evidence="1" type="ORF">M0M44_21560</name>
</gene>
<dbReference type="InterPro" id="IPR016155">
    <property type="entry name" value="Mopterin_synth/thiamin_S_b"/>
</dbReference>
<dbReference type="InterPro" id="IPR012675">
    <property type="entry name" value="Beta-grasp_dom_sf"/>
</dbReference>
<protein>
    <submittedName>
        <fullName evidence="1">MoaD/ThiS family protein</fullName>
    </submittedName>
</protein>
<sequence>MIEVKYFGAVAEKTKCEFEKLSFSEEVSLQQLLQDLNNKYEFESLTFSVAVNQKIVSKTSDYTLHISDIVALLPPFAGG</sequence>
<dbReference type="SUPFAM" id="SSF54285">
    <property type="entry name" value="MoaD/ThiS"/>
    <property type="match status" value="1"/>
</dbReference>
<dbReference type="Pfam" id="PF02597">
    <property type="entry name" value="ThiS"/>
    <property type="match status" value="1"/>
</dbReference>